<dbReference type="PANTHER" id="PTHR34584:SF1">
    <property type="entry name" value="NA(+)_H(+) ANTIPORTER SUBUNIT E1"/>
    <property type="match status" value="1"/>
</dbReference>
<dbReference type="EMBL" id="JBEHHI010000002">
    <property type="protein sequence ID" value="MEX5728685.1"/>
    <property type="molecule type" value="Genomic_DNA"/>
</dbReference>
<comment type="subcellular location">
    <subcellularLocation>
        <location evidence="1">Cell membrane</location>
        <topology evidence="1">Multi-pass membrane protein</topology>
    </subcellularLocation>
</comment>
<dbReference type="RefSeq" id="WP_125406832.1">
    <property type="nucleotide sequence ID" value="NZ_JBEHHI010000002.1"/>
</dbReference>
<comment type="caution">
    <text evidence="8">The sequence shown here is derived from an EMBL/GenBank/DDBJ whole genome shotgun (WGS) entry which is preliminary data.</text>
</comment>
<protein>
    <submittedName>
        <fullName evidence="8">Multicomponent Na+:H+ antiporter subunit E</fullName>
    </submittedName>
</protein>
<evidence type="ECO:0000256" key="5">
    <source>
        <dbReference type="ARBA" id="ARBA00022989"/>
    </source>
</evidence>
<proteinExistence type="inferred from homology"/>
<gene>
    <name evidence="8" type="ORF">Ga0609869_002038</name>
</gene>
<evidence type="ECO:0000256" key="6">
    <source>
        <dbReference type="ARBA" id="ARBA00023136"/>
    </source>
</evidence>
<evidence type="ECO:0000313" key="9">
    <source>
        <dbReference type="Proteomes" id="UP001560019"/>
    </source>
</evidence>
<evidence type="ECO:0000256" key="2">
    <source>
        <dbReference type="ARBA" id="ARBA00006228"/>
    </source>
</evidence>
<comment type="similarity">
    <text evidence="2">Belongs to the CPA3 antiporters (TC 2.A.63) subunit E family.</text>
</comment>
<evidence type="ECO:0000313" key="8">
    <source>
        <dbReference type="EMBL" id="MEX5728685.1"/>
    </source>
</evidence>
<feature type="transmembrane region" description="Helical" evidence="7">
    <location>
        <begin position="12"/>
        <end position="37"/>
    </location>
</feature>
<keyword evidence="4 7" id="KW-0812">Transmembrane</keyword>
<dbReference type="Pfam" id="PF01899">
    <property type="entry name" value="MNHE"/>
    <property type="match status" value="1"/>
</dbReference>
<dbReference type="PANTHER" id="PTHR34584">
    <property type="entry name" value="NA(+)/H(+) ANTIPORTER SUBUNIT E1"/>
    <property type="match status" value="1"/>
</dbReference>
<organism evidence="8 9">
    <name type="scientific">Rhodovulum iodosum</name>
    <dbReference type="NCBI Taxonomy" id="68291"/>
    <lineage>
        <taxon>Bacteria</taxon>
        <taxon>Pseudomonadati</taxon>
        <taxon>Pseudomonadota</taxon>
        <taxon>Alphaproteobacteria</taxon>
        <taxon>Rhodobacterales</taxon>
        <taxon>Paracoccaceae</taxon>
        <taxon>Rhodovulum</taxon>
    </lineage>
</organism>
<dbReference type="Proteomes" id="UP001560019">
    <property type="component" value="Unassembled WGS sequence"/>
</dbReference>
<feature type="transmembrane region" description="Helical" evidence="7">
    <location>
        <begin position="49"/>
        <end position="69"/>
    </location>
</feature>
<evidence type="ECO:0000256" key="4">
    <source>
        <dbReference type="ARBA" id="ARBA00022692"/>
    </source>
</evidence>
<keyword evidence="3" id="KW-1003">Cell membrane</keyword>
<dbReference type="InterPro" id="IPR002758">
    <property type="entry name" value="Cation_antiport_E"/>
</dbReference>
<name>A0ABV3XTL8_9RHOB</name>
<sequence>MSTFGNNILLALAWVFLTGSVTLGGLLSGFVIGYGALWLIQPLTGSSQYFRRVIAWIKLVVLFLYELALSSLEVARDILTPGQTARPAIIEVPLDVQTDAGILLVTNLISLTPGTLSLDVSDDRKTLLVHAMFADDPEALRATLKSGMERWVIDAVEGT</sequence>
<accession>A0ABV3XTL8</accession>
<dbReference type="PIRSF" id="PIRSF019239">
    <property type="entry name" value="MrpE"/>
    <property type="match status" value="1"/>
</dbReference>
<keyword evidence="5 7" id="KW-1133">Transmembrane helix</keyword>
<keyword evidence="9" id="KW-1185">Reference proteome</keyword>
<evidence type="ECO:0000256" key="7">
    <source>
        <dbReference type="SAM" id="Phobius"/>
    </source>
</evidence>
<reference evidence="8 9" key="1">
    <citation type="submission" date="2024-06" db="EMBL/GenBank/DDBJ databases">
        <title>Genome of Rhodovulum iodosum, a marine photoferrotroph.</title>
        <authorList>
            <person name="Bianchini G."/>
            <person name="Nikeleit V."/>
            <person name="Kappler A."/>
            <person name="Bryce C."/>
            <person name="Sanchez-Baracaldo P."/>
        </authorList>
    </citation>
    <scope>NUCLEOTIDE SEQUENCE [LARGE SCALE GENOMIC DNA]</scope>
    <source>
        <strain evidence="8 9">UT/N1</strain>
    </source>
</reference>
<keyword evidence="6 7" id="KW-0472">Membrane</keyword>
<evidence type="ECO:0000256" key="3">
    <source>
        <dbReference type="ARBA" id="ARBA00022475"/>
    </source>
</evidence>
<evidence type="ECO:0000256" key="1">
    <source>
        <dbReference type="ARBA" id="ARBA00004651"/>
    </source>
</evidence>